<accession>A0A0N0C2A3</accession>
<dbReference type="OrthoDB" id="2629113at2"/>
<evidence type="ECO:0000313" key="1">
    <source>
        <dbReference type="EMBL" id="KOY12605.1"/>
    </source>
</evidence>
<name>A0A0N0C2A3_9BACL</name>
<sequence length="149" mass="17255">MDERLLPDKITYAHVAILNTGNGRIVAGVRLSKRDPSVEGTVWYTPYRVLSLHYDERDIKTVTMRQVIPLMIKDIIRNVDSRTKLVVIRGNAPHFQRYRQYEQHVRLFAESHNVGIRISWKPNIENRIPELKELANDALQRGESLVAAI</sequence>
<dbReference type="EMBL" id="LITU01000083">
    <property type="protein sequence ID" value="KOY12605.1"/>
    <property type="molecule type" value="Genomic_DNA"/>
</dbReference>
<reference evidence="1 2" key="1">
    <citation type="submission" date="2015-08" db="EMBL/GenBank/DDBJ databases">
        <title>Draft genome sequence of cellulolytic and xylanolytic Paenibacillus sp. A59, isolated from a decaying forest soil from Patagonia, Argentina.</title>
        <authorList>
            <person name="Ghio S."/>
            <person name="Caceres A.M."/>
            <person name="Talia P."/>
            <person name="Grasso D."/>
            <person name="Campos E."/>
        </authorList>
    </citation>
    <scope>NUCLEOTIDE SEQUENCE [LARGE SCALE GENOMIC DNA]</scope>
    <source>
        <strain evidence="1 2">A59</strain>
    </source>
</reference>
<dbReference type="RefSeq" id="WP_053784226.1">
    <property type="nucleotide sequence ID" value="NZ_LITU01000083.1"/>
</dbReference>
<proteinExistence type="predicted"/>
<gene>
    <name evidence="1" type="ORF">AMS66_29790</name>
</gene>
<dbReference type="Proteomes" id="UP000037688">
    <property type="component" value="Unassembled WGS sequence"/>
</dbReference>
<evidence type="ECO:0000313" key="2">
    <source>
        <dbReference type="Proteomes" id="UP000037688"/>
    </source>
</evidence>
<dbReference type="PATRIC" id="fig|1705561.3.peg.6299"/>
<comment type="caution">
    <text evidence="1">The sequence shown here is derived from an EMBL/GenBank/DDBJ whole genome shotgun (WGS) entry which is preliminary data.</text>
</comment>
<dbReference type="AlphaFoldDB" id="A0A0N0C2A3"/>
<protein>
    <submittedName>
        <fullName evidence="1">Uncharacterized protein</fullName>
    </submittedName>
</protein>
<organism evidence="1 2">
    <name type="scientific">Paenibacillus xylanivorans</name>
    <dbReference type="NCBI Taxonomy" id="1705561"/>
    <lineage>
        <taxon>Bacteria</taxon>
        <taxon>Bacillati</taxon>
        <taxon>Bacillota</taxon>
        <taxon>Bacilli</taxon>
        <taxon>Bacillales</taxon>
        <taxon>Paenibacillaceae</taxon>
        <taxon>Paenibacillus</taxon>
    </lineage>
</organism>
<keyword evidence="2" id="KW-1185">Reference proteome</keyword>